<protein>
    <recommendedName>
        <fullName evidence="4">DUF3311 domain-containing protein</fullName>
    </recommendedName>
</protein>
<dbReference type="EMBL" id="JBHTIW010000007">
    <property type="protein sequence ID" value="MFD0920576.1"/>
    <property type="molecule type" value="Genomic_DNA"/>
</dbReference>
<feature type="transmembrane region" description="Helical" evidence="1">
    <location>
        <begin position="5"/>
        <end position="26"/>
    </location>
</feature>
<comment type="caution">
    <text evidence="2">The sequence shown here is derived from an EMBL/GenBank/DDBJ whole genome shotgun (WGS) entry which is preliminary data.</text>
</comment>
<dbReference type="RefSeq" id="WP_263248199.1">
    <property type="nucleotide sequence ID" value="NZ_BAABLT010000005.1"/>
</dbReference>
<keyword evidence="3" id="KW-1185">Reference proteome</keyword>
<evidence type="ECO:0000313" key="2">
    <source>
        <dbReference type="EMBL" id="MFD0920576.1"/>
    </source>
</evidence>
<proteinExistence type="predicted"/>
<sequence>MRGHVVPAVVLGVPLVAMLATQWLPFVNGPHVWFGLPSMFVWTAVWSTLVTPALALVERRRERR</sequence>
<evidence type="ECO:0000256" key="1">
    <source>
        <dbReference type="SAM" id="Phobius"/>
    </source>
</evidence>
<reference evidence="3" key="1">
    <citation type="journal article" date="2019" name="Int. J. Syst. Evol. Microbiol.">
        <title>The Global Catalogue of Microorganisms (GCM) 10K type strain sequencing project: providing services to taxonomists for standard genome sequencing and annotation.</title>
        <authorList>
            <consortium name="The Broad Institute Genomics Platform"/>
            <consortium name="The Broad Institute Genome Sequencing Center for Infectious Disease"/>
            <person name="Wu L."/>
            <person name="Ma J."/>
        </authorList>
    </citation>
    <scope>NUCLEOTIDE SEQUENCE [LARGE SCALE GENOMIC DNA]</scope>
    <source>
        <strain evidence="3">CCUG 56401</strain>
    </source>
</reference>
<feature type="transmembrane region" description="Helical" evidence="1">
    <location>
        <begin position="32"/>
        <end position="57"/>
    </location>
</feature>
<gene>
    <name evidence="2" type="ORF">ACFQ16_12555</name>
</gene>
<keyword evidence="1" id="KW-0472">Membrane</keyword>
<name>A0ABW3FUY3_9PSEU</name>
<evidence type="ECO:0000313" key="3">
    <source>
        <dbReference type="Proteomes" id="UP001597018"/>
    </source>
</evidence>
<dbReference type="Proteomes" id="UP001597018">
    <property type="component" value="Unassembled WGS sequence"/>
</dbReference>
<organism evidence="2 3">
    <name type="scientific">Saccharopolyspora rosea</name>
    <dbReference type="NCBI Taxonomy" id="524884"/>
    <lineage>
        <taxon>Bacteria</taxon>
        <taxon>Bacillati</taxon>
        <taxon>Actinomycetota</taxon>
        <taxon>Actinomycetes</taxon>
        <taxon>Pseudonocardiales</taxon>
        <taxon>Pseudonocardiaceae</taxon>
        <taxon>Saccharopolyspora</taxon>
    </lineage>
</organism>
<evidence type="ECO:0008006" key="4">
    <source>
        <dbReference type="Google" id="ProtNLM"/>
    </source>
</evidence>
<keyword evidence="1" id="KW-1133">Transmembrane helix</keyword>
<accession>A0ABW3FUY3</accession>
<keyword evidence="1" id="KW-0812">Transmembrane</keyword>